<protein>
    <submittedName>
        <fullName evidence="1">Uncharacterized protein</fullName>
    </submittedName>
</protein>
<evidence type="ECO:0000313" key="1">
    <source>
        <dbReference type="EMBL" id="KAF0928382.1"/>
    </source>
</evidence>
<accession>A0A6G1EUY7</accession>
<evidence type="ECO:0000313" key="2">
    <source>
        <dbReference type="Proteomes" id="UP000479710"/>
    </source>
</evidence>
<proteinExistence type="predicted"/>
<gene>
    <name evidence="1" type="ORF">E2562_003201</name>
</gene>
<reference evidence="1 2" key="1">
    <citation type="submission" date="2019-11" db="EMBL/GenBank/DDBJ databases">
        <title>Whole genome sequence of Oryza granulata.</title>
        <authorList>
            <person name="Li W."/>
        </authorList>
    </citation>
    <scope>NUCLEOTIDE SEQUENCE [LARGE SCALE GENOMIC DNA]</scope>
    <source>
        <strain evidence="2">cv. Menghai</strain>
        <tissue evidence="1">Leaf</tissue>
    </source>
</reference>
<dbReference type="OrthoDB" id="703343at2759"/>
<dbReference type="Proteomes" id="UP000479710">
    <property type="component" value="Unassembled WGS sequence"/>
</dbReference>
<dbReference type="AlphaFoldDB" id="A0A6G1EUY7"/>
<name>A0A6G1EUY7_9ORYZ</name>
<sequence>MKKTCRKRKVDSNDGDKLATKKLKSLNQTSLKGNNMLTLKPIEGTWYYHDDFDREVELRGGNHGNPWPEELIRLQRINFPSLFDEGSWSIFPTPSFCTQPPKVLYQEA</sequence>
<comment type="caution">
    <text evidence="1">The sequence shown here is derived from an EMBL/GenBank/DDBJ whole genome shotgun (WGS) entry which is preliminary data.</text>
</comment>
<keyword evidence="2" id="KW-1185">Reference proteome</keyword>
<organism evidence="1 2">
    <name type="scientific">Oryza meyeriana var. granulata</name>
    <dbReference type="NCBI Taxonomy" id="110450"/>
    <lineage>
        <taxon>Eukaryota</taxon>
        <taxon>Viridiplantae</taxon>
        <taxon>Streptophyta</taxon>
        <taxon>Embryophyta</taxon>
        <taxon>Tracheophyta</taxon>
        <taxon>Spermatophyta</taxon>
        <taxon>Magnoliopsida</taxon>
        <taxon>Liliopsida</taxon>
        <taxon>Poales</taxon>
        <taxon>Poaceae</taxon>
        <taxon>BOP clade</taxon>
        <taxon>Oryzoideae</taxon>
        <taxon>Oryzeae</taxon>
        <taxon>Oryzinae</taxon>
        <taxon>Oryza</taxon>
        <taxon>Oryza meyeriana</taxon>
    </lineage>
</organism>
<dbReference type="EMBL" id="SPHZ02000002">
    <property type="protein sequence ID" value="KAF0928382.1"/>
    <property type="molecule type" value="Genomic_DNA"/>
</dbReference>